<evidence type="ECO:0000313" key="9">
    <source>
        <dbReference type="EMBL" id="CUT17579.1"/>
    </source>
</evidence>
<organism evidence="9 10">
    <name type="scientific">Candidatus Ichthyocystis hellenicum</name>
    <dbReference type="NCBI Taxonomy" id="1561003"/>
    <lineage>
        <taxon>Bacteria</taxon>
        <taxon>Pseudomonadati</taxon>
        <taxon>Pseudomonadota</taxon>
        <taxon>Betaproteobacteria</taxon>
        <taxon>Burkholderiales</taxon>
        <taxon>Candidatus Ichthyocystis</taxon>
    </lineage>
</organism>
<evidence type="ECO:0000256" key="8">
    <source>
        <dbReference type="SAM" id="Phobius"/>
    </source>
</evidence>
<dbReference type="PANTHER" id="PTHR48086:SF7">
    <property type="entry name" value="SODIUM-SOLUTE SYMPORTER-RELATED"/>
    <property type="match status" value="1"/>
</dbReference>
<dbReference type="Pfam" id="PF00474">
    <property type="entry name" value="SSF"/>
    <property type="match status" value="1"/>
</dbReference>
<feature type="transmembrane region" description="Helical" evidence="8">
    <location>
        <begin position="223"/>
        <end position="243"/>
    </location>
</feature>
<sequence>MNWLNFSVSAYVIFSVFLGVYAGRNVKSSRDYVVAGRHLPFSIATATIISSWFGASSVLGSAGKFISDGLIGIVMDPFSAAVCLVAIALFYARRLYRCGTVTVGDFFHRHYGKQISILFCFFSAVTYIGWIAAQIQAFSLIVDVLSGGSIPHVACTMISSAVVVIYTMFGGMWSVALTDFLQTTIIISSMIFMSFLIFGKIPLSDILHHAQQADKINLFGNKTWPEMVGIISAFLTIPCGLIPQQDVFQRVNSAKTENVIVASSLTASVLYLLLGLCPIIFGYAATILAPEIAARYSSSDPQMVLPEFILHYTPFVAKVLFFGAIVSGLMGTASAGVLASSVVIAKNLITPIFNFPKNDRQLLTTIRSVSVAIGIFIVIFNIFSNQMILDVIMGAFSVSCVFIFIPFNVALFLPNRANEKVAYFSIFFALVFWIAGKITMDHVVVSTSVIGILGSLVGATIGIFVTKYDKKVIHEIPVLQ</sequence>
<evidence type="ECO:0000256" key="1">
    <source>
        <dbReference type="ARBA" id="ARBA00004141"/>
    </source>
</evidence>
<evidence type="ECO:0000256" key="3">
    <source>
        <dbReference type="ARBA" id="ARBA00022448"/>
    </source>
</evidence>
<dbReference type="PROSITE" id="PS50283">
    <property type="entry name" value="NA_SOLUT_SYMP_3"/>
    <property type="match status" value="1"/>
</dbReference>
<evidence type="ECO:0000313" key="10">
    <source>
        <dbReference type="Proteomes" id="UP000198651"/>
    </source>
</evidence>
<feature type="transmembrane region" description="Helical" evidence="8">
    <location>
        <begin position="6"/>
        <end position="23"/>
    </location>
</feature>
<gene>
    <name evidence="9" type="ORF">Ark11_0746</name>
</gene>
<protein>
    <submittedName>
        <fullName evidence="9">Putative sodium:solute symporter</fullName>
    </submittedName>
</protein>
<dbReference type="InterPro" id="IPR038377">
    <property type="entry name" value="Na/Glc_symporter_sf"/>
</dbReference>
<dbReference type="RefSeq" id="WP_092343000.1">
    <property type="nucleotide sequence ID" value="NZ_LN906597.1"/>
</dbReference>
<keyword evidence="5 8" id="KW-1133">Transmembrane helix</keyword>
<keyword evidence="6 8" id="KW-0472">Membrane</keyword>
<feature type="transmembrane region" description="Helical" evidence="8">
    <location>
        <begin position="115"/>
        <end position="138"/>
    </location>
</feature>
<dbReference type="STRING" id="1561003.Ark11_0746"/>
<dbReference type="GO" id="GO:0005886">
    <property type="term" value="C:plasma membrane"/>
    <property type="evidence" value="ECO:0007669"/>
    <property type="project" value="TreeGrafter"/>
</dbReference>
<dbReference type="Proteomes" id="UP000198651">
    <property type="component" value="Chromosome I"/>
</dbReference>
<evidence type="ECO:0000256" key="7">
    <source>
        <dbReference type="RuleBase" id="RU362091"/>
    </source>
</evidence>
<feature type="transmembrane region" description="Helical" evidence="8">
    <location>
        <begin position="421"/>
        <end position="438"/>
    </location>
</feature>
<keyword evidence="10" id="KW-1185">Reference proteome</keyword>
<feature type="transmembrane region" description="Helical" evidence="8">
    <location>
        <begin position="391"/>
        <end position="414"/>
    </location>
</feature>
<feature type="transmembrane region" description="Helical" evidence="8">
    <location>
        <begin position="43"/>
        <end position="63"/>
    </location>
</feature>
<accession>A0A0S4M2S7</accession>
<evidence type="ECO:0000256" key="5">
    <source>
        <dbReference type="ARBA" id="ARBA00022989"/>
    </source>
</evidence>
<dbReference type="PANTHER" id="PTHR48086">
    <property type="entry name" value="SODIUM/PROLINE SYMPORTER-RELATED"/>
    <property type="match status" value="1"/>
</dbReference>
<evidence type="ECO:0000256" key="6">
    <source>
        <dbReference type="ARBA" id="ARBA00023136"/>
    </source>
</evidence>
<feature type="transmembrane region" description="Helical" evidence="8">
    <location>
        <begin position="319"/>
        <end position="345"/>
    </location>
</feature>
<feature type="transmembrane region" description="Helical" evidence="8">
    <location>
        <begin position="366"/>
        <end position="385"/>
    </location>
</feature>
<evidence type="ECO:0000256" key="2">
    <source>
        <dbReference type="ARBA" id="ARBA00006434"/>
    </source>
</evidence>
<dbReference type="GO" id="GO:0022857">
    <property type="term" value="F:transmembrane transporter activity"/>
    <property type="evidence" value="ECO:0007669"/>
    <property type="project" value="InterPro"/>
</dbReference>
<dbReference type="InterPro" id="IPR050277">
    <property type="entry name" value="Sodium:Solute_Symporter"/>
</dbReference>
<keyword evidence="3" id="KW-0813">Transport</keyword>
<dbReference type="PATRIC" id="fig|1561003.3.peg.754"/>
<name>A0A0S4M2S7_9BURK</name>
<feature type="transmembrane region" description="Helical" evidence="8">
    <location>
        <begin position="150"/>
        <end position="169"/>
    </location>
</feature>
<dbReference type="Gene3D" id="1.20.1730.10">
    <property type="entry name" value="Sodium/glucose cotransporter"/>
    <property type="match status" value="1"/>
</dbReference>
<feature type="transmembrane region" description="Helical" evidence="8">
    <location>
        <begin position="181"/>
        <end position="203"/>
    </location>
</feature>
<feature type="transmembrane region" description="Helical" evidence="8">
    <location>
        <begin position="444"/>
        <end position="465"/>
    </location>
</feature>
<feature type="transmembrane region" description="Helical" evidence="8">
    <location>
        <begin position="264"/>
        <end position="289"/>
    </location>
</feature>
<dbReference type="OrthoDB" id="9789704at2"/>
<keyword evidence="4 8" id="KW-0812">Transmembrane</keyword>
<comment type="similarity">
    <text evidence="2 7">Belongs to the sodium:solute symporter (SSF) (TC 2.A.21) family.</text>
</comment>
<feature type="transmembrane region" description="Helical" evidence="8">
    <location>
        <begin position="69"/>
        <end position="92"/>
    </location>
</feature>
<dbReference type="InterPro" id="IPR001734">
    <property type="entry name" value="Na/solute_symporter"/>
</dbReference>
<evidence type="ECO:0000256" key="4">
    <source>
        <dbReference type="ARBA" id="ARBA00022692"/>
    </source>
</evidence>
<proteinExistence type="inferred from homology"/>
<reference evidence="10" key="1">
    <citation type="submission" date="2015-11" db="EMBL/GenBank/DDBJ databases">
        <authorList>
            <person name="Seth-Smith H.M.B."/>
        </authorList>
    </citation>
    <scope>NUCLEOTIDE SEQUENCE [LARGE SCALE GENOMIC DNA]</scope>
    <source>
        <strain evidence="10">2013Ark11</strain>
    </source>
</reference>
<dbReference type="EMBL" id="LN906597">
    <property type="protein sequence ID" value="CUT17579.1"/>
    <property type="molecule type" value="Genomic_DNA"/>
</dbReference>
<dbReference type="CDD" id="cd11474">
    <property type="entry name" value="SLC5sbd_CHT"/>
    <property type="match status" value="1"/>
</dbReference>
<dbReference type="AlphaFoldDB" id="A0A0S4M2S7"/>
<comment type="subcellular location">
    <subcellularLocation>
        <location evidence="1">Membrane</location>
        <topology evidence="1">Multi-pass membrane protein</topology>
    </subcellularLocation>
</comment>